<dbReference type="InterPro" id="IPR049174">
    <property type="entry name" value="Beta-AFase-like"/>
</dbReference>
<dbReference type="PANTHER" id="PTHR43465">
    <property type="entry name" value="DUF1680 DOMAIN PROTEIN (AFU_ORTHOLOGUE AFUA_1G08910)"/>
    <property type="match status" value="1"/>
</dbReference>
<dbReference type="RefSeq" id="WP_271868368.1">
    <property type="nucleotide sequence ID" value="NZ_JAOTGX010000034.1"/>
</dbReference>
<dbReference type="Gene3D" id="1.50.10.20">
    <property type="match status" value="1"/>
</dbReference>
<evidence type="ECO:0000313" key="5">
    <source>
        <dbReference type="Proteomes" id="UP001141981"/>
    </source>
</evidence>
<feature type="domain" description="Non-reducing end beta-L-arabinofuranosidase-like GH127 catalytic" evidence="1">
    <location>
        <begin position="8"/>
        <end position="432"/>
    </location>
</feature>
<dbReference type="Pfam" id="PF20736">
    <property type="entry name" value="Glyco_hydro127M"/>
    <property type="match status" value="1"/>
</dbReference>
<protein>
    <submittedName>
        <fullName evidence="4">Glycoside hydrolase family 127 protein</fullName>
    </submittedName>
</protein>
<dbReference type="GO" id="GO:0016787">
    <property type="term" value="F:hydrolase activity"/>
    <property type="evidence" value="ECO:0007669"/>
    <property type="project" value="UniProtKB-KW"/>
</dbReference>
<dbReference type="Pfam" id="PF07944">
    <property type="entry name" value="Beta-AFase-like_GH127_cat"/>
    <property type="match status" value="1"/>
</dbReference>
<accession>A0A9X3W7G2</accession>
<dbReference type="InterPro" id="IPR012878">
    <property type="entry name" value="Beta-AFase-like_GH127_cat"/>
</dbReference>
<evidence type="ECO:0000259" key="3">
    <source>
        <dbReference type="Pfam" id="PF20737"/>
    </source>
</evidence>
<feature type="domain" description="Non-reducing end beta-L-arabinofuranosidase-like GH127 middle" evidence="2">
    <location>
        <begin position="452"/>
        <end position="514"/>
    </location>
</feature>
<dbReference type="InterPro" id="IPR008928">
    <property type="entry name" value="6-hairpin_glycosidase_sf"/>
</dbReference>
<reference evidence="4" key="2">
    <citation type="submission" date="2022-10" db="EMBL/GenBank/DDBJ databases">
        <authorList>
            <person name="Kostovova I."/>
            <person name="Moravkova M."/>
            <person name="Pechar R."/>
        </authorList>
    </citation>
    <scope>NUCLEOTIDE SEQUENCE</scope>
    <source>
        <strain evidence="4">M490A</strain>
    </source>
</reference>
<reference evidence="4" key="1">
    <citation type="journal article" date="2022" name="Microorganisms">
        <title>Antibiotic Susceptibility, Resistance Gene Determinants and Corresponding Genomic Regions in Lactobacillus amylovorus Isolates Derived from Wild Boars and Domestic Pigs.</title>
        <authorList>
            <person name="Moravkova M."/>
            <person name="Kostovova I."/>
            <person name="Kavanova K."/>
            <person name="Pechar R."/>
            <person name="Stanek S."/>
            <person name="Brychta A."/>
            <person name="Zeman M."/>
            <person name="Kubasova T."/>
        </authorList>
    </citation>
    <scope>NUCLEOTIDE SEQUENCE</scope>
    <source>
        <strain evidence="4">M490A</strain>
    </source>
</reference>
<dbReference type="InterPro" id="IPR049049">
    <property type="entry name" value="Beta-AFase-like_GH127_C"/>
</dbReference>
<evidence type="ECO:0000259" key="1">
    <source>
        <dbReference type="Pfam" id="PF07944"/>
    </source>
</evidence>
<name>A0A9X3W7G2_LACAM</name>
<gene>
    <name evidence="4" type="ORF">ODU72_10365</name>
</gene>
<dbReference type="EMBL" id="JAOTGY010000037">
    <property type="protein sequence ID" value="MDB6259021.1"/>
    <property type="molecule type" value="Genomic_DNA"/>
</dbReference>
<organism evidence="4 5">
    <name type="scientific">Lactobacillus amylovorus</name>
    <dbReference type="NCBI Taxonomy" id="1604"/>
    <lineage>
        <taxon>Bacteria</taxon>
        <taxon>Bacillati</taxon>
        <taxon>Bacillota</taxon>
        <taxon>Bacilli</taxon>
        <taxon>Lactobacillales</taxon>
        <taxon>Lactobacillaceae</taxon>
        <taxon>Lactobacillus</taxon>
    </lineage>
</organism>
<dbReference type="InterPro" id="IPR049046">
    <property type="entry name" value="Beta-AFase-like_GH127_middle"/>
</dbReference>
<feature type="domain" description="Non-reducing end beta-L-arabinofuranosidase-like GH127 C-terminal" evidence="3">
    <location>
        <begin position="537"/>
        <end position="646"/>
    </location>
</feature>
<dbReference type="AlphaFoldDB" id="A0A9X3W7G2"/>
<dbReference type="SUPFAM" id="SSF48208">
    <property type="entry name" value="Six-hairpin glycosidases"/>
    <property type="match status" value="1"/>
</dbReference>
<evidence type="ECO:0000313" key="4">
    <source>
        <dbReference type="EMBL" id="MDB6259021.1"/>
    </source>
</evidence>
<keyword evidence="4" id="KW-0378">Hydrolase</keyword>
<dbReference type="GO" id="GO:0005975">
    <property type="term" value="P:carbohydrate metabolic process"/>
    <property type="evidence" value="ECO:0007669"/>
    <property type="project" value="InterPro"/>
</dbReference>
<comment type="caution">
    <text evidence="4">The sequence shown here is derived from an EMBL/GenBank/DDBJ whole genome shotgun (WGS) entry which is preliminary data.</text>
</comment>
<evidence type="ECO:0000259" key="2">
    <source>
        <dbReference type="Pfam" id="PF20736"/>
    </source>
</evidence>
<proteinExistence type="predicted"/>
<dbReference type="Pfam" id="PF20737">
    <property type="entry name" value="Glyco_hydro127C"/>
    <property type="match status" value="1"/>
</dbReference>
<dbReference type="PANTHER" id="PTHR43465:SF2">
    <property type="entry name" value="DUF1680 DOMAIN PROTEIN (AFU_ORTHOLOGUE AFUA_1G08910)"/>
    <property type="match status" value="1"/>
</dbReference>
<dbReference type="Proteomes" id="UP001141981">
    <property type="component" value="Unassembled WGS sequence"/>
</dbReference>
<sequence length="655" mass="74967">MFPSKIKKVKITSAFWKRYQQLIINKAIPFQWKMISDKEKPKVTSKTAAGGASEQSNALNNLKIAAGLKKGHHHGMIFQDTDVYKWLETVAYILGEYPDEKLKVLADKVVDLIGDAQDKDGYLSTRYQIDTPKLKFKQLQQSHELYSMGHYIEAGVAYYQNTGNQKALNIAIKMANCIDSNFGQTDGKLHGYDGHPEIELALSKLYECTKDKKYLYLANYFVNIRGENPHFFSDQNSYNDIKYDPFPEMRNTSENYFFDKKPIYEQKMAQGHAVRVLYYLIGAEHVANLTGNYELSRAVSHLWNDIVKKQMYITGNVGQTAVGEAFTCDYDLPNRTDYGETCASVAMAMLAKQMEFSHLSGQYGDVIEREIYNGALAGIALDGEHYFYANPLEVDENSKYNPSSSHLSMKRLSWFSCACCPSNITRLLASLSQYIYTYSSKNNYLLLDQLISNVAILNNDIEIRIKSGFPWKGNVEINVKVPANEKLNLKVRIPKWSKKTLVKIDGQLKKIHPENGILDFQIVHNVKINLNYDMSIEKIHANPLVMADQGKVAFKKGPIIFCAEQIDNSGNHTNYLVPKEINIEAKYEENLLHGVETLEIKNAVYQEEKDLYINQENRINRKLAKLKLIPYYAWANREPGSMNVWFNQSEEKYND</sequence>